<dbReference type="EMBL" id="KZ679129">
    <property type="protein sequence ID" value="PTB78071.1"/>
    <property type="molecule type" value="Genomic_DNA"/>
</dbReference>
<proteinExistence type="predicted"/>
<gene>
    <name evidence="1" type="ORF">M440DRAFT_252222</name>
</gene>
<name>A0A2T4C916_TRILO</name>
<reference evidence="1 2" key="1">
    <citation type="submission" date="2016-07" db="EMBL/GenBank/DDBJ databases">
        <title>Multiple horizontal gene transfer events from other fungi enriched the ability of initially mycotrophic Trichoderma (Ascomycota) to feed on dead plant biomass.</title>
        <authorList>
            <consortium name="DOE Joint Genome Institute"/>
            <person name="Aerts A."/>
            <person name="Atanasova L."/>
            <person name="Chenthamara K."/>
            <person name="Zhang J."/>
            <person name="Grujic M."/>
            <person name="Henrissat B."/>
            <person name="Kuo A."/>
            <person name="Salamov A."/>
            <person name="Lipzen A."/>
            <person name="Labutti K."/>
            <person name="Barry K."/>
            <person name="Miao Y."/>
            <person name="Rahimi M.J."/>
            <person name="Shen Q."/>
            <person name="Grigoriev I.V."/>
            <person name="Kubicek C.P."/>
            <person name="Druzhinina I.S."/>
        </authorList>
    </citation>
    <scope>NUCLEOTIDE SEQUENCE [LARGE SCALE GENOMIC DNA]</scope>
    <source>
        <strain evidence="1 2">ATCC 18648</strain>
    </source>
</reference>
<dbReference type="Proteomes" id="UP000240760">
    <property type="component" value="Unassembled WGS sequence"/>
</dbReference>
<evidence type="ECO:0000313" key="2">
    <source>
        <dbReference type="Proteomes" id="UP000240760"/>
    </source>
</evidence>
<dbReference type="AlphaFoldDB" id="A0A2T4C916"/>
<evidence type="ECO:0000313" key="1">
    <source>
        <dbReference type="EMBL" id="PTB78071.1"/>
    </source>
</evidence>
<sequence length="125" mass="14186">MYQGLQDGTTAPSSPGWPSWPRQGRWDVCCQKSECRMMTVVWFLWRERRTEIDDWLPRARAALLLSGGFGSTQQVVILLKKCSVHLSVVSAQKGETGWAQSPRIESSSIAPVLFSTSWARSRWSR</sequence>
<organism evidence="1 2">
    <name type="scientific">Trichoderma longibrachiatum ATCC 18648</name>
    <dbReference type="NCBI Taxonomy" id="983965"/>
    <lineage>
        <taxon>Eukaryota</taxon>
        <taxon>Fungi</taxon>
        <taxon>Dikarya</taxon>
        <taxon>Ascomycota</taxon>
        <taxon>Pezizomycotina</taxon>
        <taxon>Sordariomycetes</taxon>
        <taxon>Hypocreomycetidae</taxon>
        <taxon>Hypocreales</taxon>
        <taxon>Hypocreaceae</taxon>
        <taxon>Trichoderma</taxon>
    </lineage>
</organism>
<accession>A0A2T4C916</accession>
<keyword evidence="2" id="KW-1185">Reference proteome</keyword>
<protein>
    <submittedName>
        <fullName evidence="1">Uncharacterized protein</fullName>
    </submittedName>
</protein>